<dbReference type="CDD" id="cd00067">
    <property type="entry name" value="GAL4"/>
    <property type="match status" value="1"/>
</dbReference>
<dbReference type="EMBL" id="QAPF01000599">
    <property type="protein sequence ID" value="TEA10386.1"/>
    <property type="molecule type" value="Genomic_DNA"/>
</dbReference>
<dbReference type="SMART" id="SM00066">
    <property type="entry name" value="GAL4"/>
    <property type="match status" value="1"/>
</dbReference>
<name>A0A4R8T1I7_9PEZI</name>
<keyword evidence="1" id="KW-0539">Nucleus</keyword>
<evidence type="ECO:0000313" key="5">
    <source>
        <dbReference type="Proteomes" id="UP000295604"/>
    </source>
</evidence>
<feature type="region of interest" description="Disordered" evidence="2">
    <location>
        <begin position="1"/>
        <end position="21"/>
    </location>
</feature>
<keyword evidence="5" id="KW-1185">Reference proteome</keyword>
<feature type="domain" description="Zn(2)-C6 fungal-type" evidence="3">
    <location>
        <begin position="24"/>
        <end position="54"/>
    </location>
</feature>
<gene>
    <name evidence="4" type="ORF">C8034_v010172</name>
</gene>
<dbReference type="PROSITE" id="PS50048">
    <property type="entry name" value="ZN2_CY6_FUNGAL_2"/>
    <property type="match status" value="1"/>
</dbReference>
<feature type="compositionally biased region" description="Basic residues" evidence="2">
    <location>
        <begin position="8"/>
        <end position="21"/>
    </location>
</feature>
<evidence type="ECO:0000256" key="2">
    <source>
        <dbReference type="SAM" id="MobiDB-lite"/>
    </source>
</evidence>
<dbReference type="PANTHER" id="PTHR47784:SF4">
    <property type="entry name" value="ZN(II)2CYS6 TRANSCRIPTION FACTOR (EUROFUNG)"/>
    <property type="match status" value="1"/>
</dbReference>
<dbReference type="InterPro" id="IPR036864">
    <property type="entry name" value="Zn2-C6_fun-type_DNA-bd_sf"/>
</dbReference>
<dbReference type="Pfam" id="PF00172">
    <property type="entry name" value="Zn_clus"/>
    <property type="match status" value="1"/>
</dbReference>
<dbReference type="SUPFAM" id="SSF57701">
    <property type="entry name" value="Zn2/Cys6 DNA-binding domain"/>
    <property type="match status" value="1"/>
</dbReference>
<dbReference type="Gene3D" id="4.10.240.10">
    <property type="entry name" value="Zn(2)-C6 fungal-type DNA-binding domain"/>
    <property type="match status" value="1"/>
</dbReference>
<proteinExistence type="predicted"/>
<sequence length="444" mass="48428">MQEDASARRSRMRQRTPHRKSRFGCKECKQRHVKCDETRPSCINCSTALRRCSYLDTETTLPSPAVFSYQCPSPAASTSTASSSAPAAAGGTVPLEPPGFGHVYPPTEPYDLRHMELLYHFEHELGPDMGFGDPTQPRYQRMSIKQALRTPYLMDELLALSAAHKSTLAAGAGGRQDDDDDAVFYRGEAARLQTRALSQFNLARAEVSADNLLPIFLYSTWLGQHVLFDAFTLPPGGFSAVLDKLVHCMNLHRGVRTIAAGSWATLRAHFEAHLGADSRFVDTILLDPDSVESGAECAGLLGLFAARDSSSSSGGSGGGGDLTDPARAACREAVEALQLMFDIRRTAGLTPVRRISTVQEWSVRVPTAFVSLLDQRRPEALVVLAYWGALLHYCRGYWAYAGAGRTLVRSISAHLGSYWSEWLAWPQETVEGSDVFVAAPTAAV</sequence>
<dbReference type="AlphaFoldDB" id="A0A4R8T1I7"/>
<reference evidence="4 5" key="1">
    <citation type="submission" date="2018-11" db="EMBL/GenBank/DDBJ databases">
        <title>Genome sequence and assembly of Colletotrichum sidae.</title>
        <authorList>
            <person name="Gan P."/>
            <person name="Shirasu K."/>
        </authorList>
    </citation>
    <scope>NUCLEOTIDE SEQUENCE [LARGE SCALE GENOMIC DNA]</scope>
    <source>
        <strain evidence="4 5">CBS 518.97</strain>
    </source>
</reference>
<dbReference type="GO" id="GO:0008270">
    <property type="term" value="F:zinc ion binding"/>
    <property type="evidence" value="ECO:0007669"/>
    <property type="project" value="InterPro"/>
</dbReference>
<dbReference type="InterPro" id="IPR053157">
    <property type="entry name" value="Sterol_Uptake_Regulator"/>
</dbReference>
<dbReference type="Proteomes" id="UP000295604">
    <property type="component" value="Unassembled WGS sequence"/>
</dbReference>
<dbReference type="InterPro" id="IPR001138">
    <property type="entry name" value="Zn2Cys6_DnaBD"/>
</dbReference>
<organism evidence="4 5">
    <name type="scientific">Colletotrichum sidae</name>
    <dbReference type="NCBI Taxonomy" id="1347389"/>
    <lineage>
        <taxon>Eukaryota</taxon>
        <taxon>Fungi</taxon>
        <taxon>Dikarya</taxon>
        <taxon>Ascomycota</taxon>
        <taxon>Pezizomycotina</taxon>
        <taxon>Sordariomycetes</taxon>
        <taxon>Hypocreomycetidae</taxon>
        <taxon>Glomerellales</taxon>
        <taxon>Glomerellaceae</taxon>
        <taxon>Colletotrichum</taxon>
        <taxon>Colletotrichum orbiculare species complex</taxon>
    </lineage>
</organism>
<evidence type="ECO:0000256" key="1">
    <source>
        <dbReference type="ARBA" id="ARBA00023242"/>
    </source>
</evidence>
<dbReference type="GO" id="GO:0001228">
    <property type="term" value="F:DNA-binding transcription activator activity, RNA polymerase II-specific"/>
    <property type="evidence" value="ECO:0007669"/>
    <property type="project" value="TreeGrafter"/>
</dbReference>
<evidence type="ECO:0000313" key="4">
    <source>
        <dbReference type="EMBL" id="TEA10386.1"/>
    </source>
</evidence>
<accession>A0A4R8T1I7</accession>
<comment type="caution">
    <text evidence="4">The sequence shown here is derived from an EMBL/GenBank/DDBJ whole genome shotgun (WGS) entry which is preliminary data.</text>
</comment>
<dbReference type="PROSITE" id="PS00463">
    <property type="entry name" value="ZN2_CY6_FUNGAL_1"/>
    <property type="match status" value="1"/>
</dbReference>
<protein>
    <submittedName>
        <fullName evidence="4">Sterol uptake control protein 2</fullName>
    </submittedName>
</protein>
<dbReference type="PANTHER" id="PTHR47784">
    <property type="entry name" value="STEROL UPTAKE CONTROL PROTEIN 2"/>
    <property type="match status" value="1"/>
</dbReference>
<evidence type="ECO:0000259" key="3">
    <source>
        <dbReference type="PROSITE" id="PS50048"/>
    </source>
</evidence>